<protein>
    <submittedName>
        <fullName evidence="2">Uncharacterized protein</fullName>
    </submittedName>
</protein>
<dbReference type="OrthoDB" id="302250at2759"/>
<reference evidence="3" key="1">
    <citation type="journal article" date="2006" name="PLoS Biol.">
        <title>Macronuclear genome sequence of the ciliate Tetrahymena thermophila, a model eukaryote.</title>
        <authorList>
            <person name="Eisen J.A."/>
            <person name="Coyne R.S."/>
            <person name="Wu M."/>
            <person name="Wu D."/>
            <person name="Thiagarajan M."/>
            <person name="Wortman J.R."/>
            <person name="Badger J.H."/>
            <person name="Ren Q."/>
            <person name="Amedeo P."/>
            <person name="Jones K.M."/>
            <person name="Tallon L.J."/>
            <person name="Delcher A.L."/>
            <person name="Salzberg S.L."/>
            <person name="Silva J.C."/>
            <person name="Haas B.J."/>
            <person name="Majoros W.H."/>
            <person name="Farzad M."/>
            <person name="Carlton J.M."/>
            <person name="Smith R.K. Jr."/>
            <person name="Garg J."/>
            <person name="Pearlman R.E."/>
            <person name="Karrer K.M."/>
            <person name="Sun L."/>
            <person name="Manning G."/>
            <person name="Elde N.C."/>
            <person name="Turkewitz A.P."/>
            <person name="Asai D.J."/>
            <person name="Wilkes D.E."/>
            <person name="Wang Y."/>
            <person name="Cai H."/>
            <person name="Collins K."/>
            <person name="Stewart B.A."/>
            <person name="Lee S.R."/>
            <person name="Wilamowska K."/>
            <person name="Weinberg Z."/>
            <person name="Ruzzo W.L."/>
            <person name="Wloga D."/>
            <person name="Gaertig J."/>
            <person name="Frankel J."/>
            <person name="Tsao C.-C."/>
            <person name="Gorovsky M.A."/>
            <person name="Keeling P.J."/>
            <person name="Waller R.F."/>
            <person name="Patron N.J."/>
            <person name="Cherry J.M."/>
            <person name="Stover N.A."/>
            <person name="Krieger C.J."/>
            <person name="del Toro C."/>
            <person name="Ryder H.F."/>
            <person name="Williamson S.C."/>
            <person name="Barbeau R.A."/>
            <person name="Hamilton E.P."/>
            <person name="Orias E."/>
        </authorList>
    </citation>
    <scope>NUCLEOTIDE SEQUENCE [LARGE SCALE GENOMIC DNA]</scope>
    <source>
        <strain evidence="3">SB210</strain>
    </source>
</reference>
<feature type="region of interest" description="Disordered" evidence="1">
    <location>
        <begin position="371"/>
        <end position="403"/>
    </location>
</feature>
<organism evidence="2 3">
    <name type="scientific">Tetrahymena thermophila (strain SB210)</name>
    <dbReference type="NCBI Taxonomy" id="312017"/>
    <lineage>
        <taxon>Eukaryota</taxon>
        <taxon>Sar</taxon>
        <taxon>Alveolata</taxon>
        <taxon>Ciliophora</taxon>
        <taxon>Intramacronucleata</taxon>
        <taxon>Oligohymenophorea</taxon>
        <taxon>Hymenostomatida</taxon>
        <taxon>Tetrahymenina</taxon>
        <taxon>Tetrahymenidae</taxon>
        <taxon>Tetrahymena</taxon>
    </lineage>
</organism>
<gene>
    <name evidence="2" type="ORF">TTHERM_00898220</name>
</gene>
<feature type="region of interest" description="Disordered" evidence="1">
    <location>
        <begin position="239"/>
        <end position="279"/>
    </location>
</feature>
<sequence>MKKVQNPIKFDSDDTEGSDLSYESSFDEKEDNQGINKEQKNINLFKEQMVRFLLTHPELQDDIKFSKDIINAQAETPVAQVKNDQMGGGYSSTGYNTMYNARPQTAVVMGNTNDVNLNSDKKTYRNNMWETIANNIMQESKKTGTMPSIENFSQRLNLFRKKIEKPDVIEIILQNKDTLLKQIKKEEERKAKIQNRIHETIEAKLRKEQGDVKYYSKLKKNQFDSRMQKEEARVRQINNNQNQTQNQNNPSNNINSTSNFNSNTNLNNAFQSDKSPEKRNSVAFIQQANLNANQQGGQLQQQGDNQERKLKQQRSFLLNQQNLANPQTQSATKLIQLQNPNASQNQNNVSVMGMQNAQTNQQNQKNQKNIRFQTPPNQYSPSPNQRDLENRSSKLKNPIIQNNNTYKKNIQQEYQKQFKTFKARPVPGVFERLSQDSVKKNQQTEVEIDIPIDIEFKTAKGEMLYRDIRKKDDEEEVKRYVIKFLLEHRQKAEEEFKQKPSLLSQGQKYYSEESKEFSLLSPNFMAKKKMQEMIEKGTLTDDFFEHRANLEEGNAYLLTKVSKILKGNIMKKWKSIQDSKF</sequence>
<dbReference type="KEGG" id="tet:TTHERM_00898220"/>
<dbReference type="EMBL" id="GG662601">
    <property type="protein sequence ID" value="EAS01522.2"/>
    <property type="molecule type" value="Genomic_DNA"/>
</dbReference>
<dbReference type="InParanoid" id="Q23YE2"/>
<dbReference type="eggNOG" id="ENOG502STQR">
    <property type="taxonomic scope" value="Eukaryota"/>
</dbReference>
<evidence type="ECO:0000313" key="2">
    <source>
        <dbReference type="EMBL" id="EAS01522.2"/>
    </source>
</evidence>
<name>Q23YE2_TETTS</name>
<dbReference type="RefSeq" id="XP_001021767.2">
    <property type="nucleotide sequence ID" value="XM_001021767.3"/>
</dbReference>
<dbReference type="AlphaFoldDB" id="Q23YE2"/>
<keyword evidence="3" id="KW-1185">Reference proteome</keyword>
<dbReference type="HOGENOM" id="CLU_511446_0_0_1"/>
<accession>Q23YE2</accession>
<proteinExistence type="predicted"/>
<feature type="compositionally biased region" description="Low complexity" evidence="1">
    <location>
        <begin position="239"/>
        <end position="268"/>
    </location>
</feature>
<evidence type="ECO:0000313" key="3">
    <source>
        <dbReference type="Proteomes" id="UP000009168"/>
    </source>
</evidence>
<dbReference type="Proteomes" id="UP000009168">
    <property type="component" value="Unassembled WGS sequence"/>
</dbReference>
<feature type="compositionally biased region" description="Polar residues" evidence="1">
    <location>
        <begin position="371"/>
        <end position="385"/>
    </location>
</feature>
<dbReference type="GeneID" id="7830224"/>
<evidence type="ECO:0000256" key="1">
    <source>
        <dbReference type="SAM" id="MobiDB-lite"/>
    </source>
</evidence>
<feature type="region of interest" description="Disordered" evidence="1">
    <location>
        <begin position="1"/>
        <end position="35"/>
    </location>
</feature>